<dbReference type="InterPro" id="IPR006015">
    <property type="entry name" value="Universal_stress_UspA"/>
</dbReference>
<dbReference type="SUPFAM" id="SSF52402">
    <property type="entry name" value="Adenine nucleotide alpha hydrolases-like"/>
    <property type="match status" value="1"/>
</dbReference>
<dbReference type="Pfam" id="PF00582">
    <property type="entry name" value="Usp"/>
    <property type="match status" value="1"/>
</dbReference>
<dbReference type="Gene3D" id="3.40.50.620">
    <property type="entry name" value="HUPs"/>
    <property type="match status" value="2"/>
</dbReference>
<protein>
    <submittedName>
        <fullName evidence="3">Universal stress protein</fullName>
    </submittedName>
</protein>
<dbReference type="KEGG" id="mxe:MYXE_15220"/>
<dbReference type="InterPro" id="IPR006016">
    <property type="entry name" value="UspA"/>
</dbReference>
<dbReference type="InterPro" id="IPR014729">
    <property type="entry name" value="Rossmann-like_a/b/a_fold"/>
</dbReference>
<evidence type="ECO:0000259" key="2">
    <source>
        <dbReference type="Pfam" id="PF00582"/>
    </source>
</evidence>
<dbReference type="EMBL" id="AP022314">
    <property type="protein sequence ID" value="BBU21733.1"/>
    <property type="molecule type" value="Genomic_DNA"/>
</dbReference>
<dbReference type="AlphaFoldDB" id="A0AAD1GYH9"/>
<name>A0AAD1GYH9_MYCXE</name>
<sequence length="266" mass="28641">MRDCRPAPSVVVGVDGSRTAIQAAIWAVDEAVSRDLPLRLVYVIDAADLSRTEHFQFAAARTALYDAQHAVEAIGEPVKIETDVLPGKPVAKLAEESRSAVMVCVGSVGIEHACRGAGSVAAALPDLARCPVAVIRPSLDRTNPDPRSIVVEVDNGVVLRHAFEEARLREAPLWAVASWQAEAPGDSADGDRLARAQLNRRITLWRRLYPDVHIEPTVIRGGVCQYLAKNAQSVQLFVTGPRSRSCDTGKPGPVECSTLTVRGDQL</sequence>
<accession>A0AAD1GYH9</accession>
<organism evidence="3 4">
    <name type="scientific">Mycobacterium xenopi</name>
    <dbReference type="NCBI Taxonomy" id="1789"/>
    <lineage>
        <taxon>Bacteria</taxon>
        <taxon>Bacillati</taxon>
        <taxon>Actinomycetota</taxon>
        <taxon>Actinomycetes</taxon>
        <taxon>Mycobacteriales</taxon>
        <taxon>Mycobacteriaceae</taxon>
        <taxon>Mycobacterium</taxon>
    </lineage>
</organism>
<evidence type="ECO:0000256" key="1">
    <source>
        <dbReference type="ARBA" id="ARBA00008791"/>
    </source>
</evidence>
<reference evidence="3 4" key="1">
    <citation type="submission" date="2019-12" db="EMBL/GenBank/DDBJ databases">
        <title>Complete genome sequence of Mycolicibacterium xenopi str. JCM15661T.</title>
        <authorList>
            <person name="Yoshida M."/>
            <person name="Fukano H."/>
            <person name="Asakura T."/>
            <person name="Hoshino Y."/>
        </authorList>
    </citation>
    <scope>NUCLEOTIDE SEQUENCE [LARGE SCALE GENOMIC DNA]</scope>
    <source>
        <strain evidence="3 4">JCM 15661T</strain>
    </source>
</reference>
<dbReference type="PRINTS" id="PR01438">
    <property type="entry name" value="UNVRSLSTRESS"/>
</dbReference>
<evidence type="ECO:0000313" key="3">
    <source>
        <dbReference type="EMBL" id="BBU21733.1"/>
    </source>
</evidence>
<proteinExistence type="inferred from homology"/>
<dbReference type="RefSeq" id="WP_085197626.1">
    <property type="nucleotide sequence ID" value="NZ_AP022314.1"/>
</dbReference>
<dbReference type="Proteomes" id="UP000464624">
    <property type="component" value="Chromosome"/>
</dbReference>
<evidence type="ECO:0000313" key="4">
    <source>
        <dbReference type="Proteomes" id="UP000464624"/>
    </source>
</evidence>
<gene>
    <name evidence="3" type="ORF">MYXE_15220</name>
</gene>
<feature type="domain" description="UspA" evidence="2">
    <location>
        <begin position="10"/>
        <end position="136"/>
    </location>
</feature>
<comment type="similarity">
    <text evidence="1">Belongs to the universal stress protein A family.</text>
</comment>